<organism evidence="1 2">
    <name type="scientific">Desulfoluna limicola</name>
    <dbReference type="NCBI Taxonomy" id="2810562"/>
    <lineage>
        <taxon>Bacteria</taxon>
        <taxon>Pseudomonadati</taxon>
        <taxon>Thermodesulfobacteriota</taxon>
        <taxon>Desulfobacteria</taxon>
        <taxon>Desulfobacterales</taxon>
        <taxon>Desulfolunaceae</taxon>
        <taxon>Desulfoluna</taxon>
    </lineage>
</organism>
<name>A0ABN6EYE5_9BACT</name>
<evidence type="ECO:0000313" key="1">
    <source>
        <dbReference type="EMBL" id="BCS94683.1"/>
    </source>
</evidence>
<proteinExistence type="predicted"/>
<protein>
    <recommendedName>
        <fullName evidence="3">TRASH domain-containing protein</fullName>
    </recommendedName>
</protein>
<gene>
    <name evidence="1" type="ORF">DSLASN_03150</name>
</gene>
<reference evidence="1 2" key="1">
    <citation type="submission" date="2021-02" db="EMBL/GenBank/DDBJ databases">
        <title>Complete genome of Desulfoluna sp. strain ASN36.</title>
        <authorList>
            <person name="Takahashi A."/>
            <person name="Kojima H."/>
            <person name="Fukui M."/>
        </authorList>
    </citation>
    <scope>NUCLEOTIDE SEQUENCE [LARGE SCALE GENOMIC DNA]</scope>
    <source>
        <strain evidence="1 2">ASN36</strain>
    </source>
</reference>
<dbReference type="RefSeq" id="WP_236890981.1">
    <property type="nucleotide sequence ID" value="NZ_AP024488.1"/>
</dbReference>
<dbReference type="EMBL" id="AP024488">
    <property type="protein sequence ID" value="BCS94683.1"/>
    <property type="molecule type" value="Genomic_DNA"/>
</dbReference>
<sequence length="84" mass="9354">MKVLIILAIIYFVYRHFKNKMLGDTGMAGGQSQKGPTSADDVMIQDPECGVYFPLREGVPCNLNGESLSFCSTECRDAYMKKHS</sequence>
<dbReference type="Proteomes" id="UP001320148">
    <property type="component" value="Chromosome"/>
</dbReference>
<evidence type="ECO:0000313" key="2">
    <source>
        <dbReference type="Proteomes" id="UP001320148"/>
    </source>
</evidence>
<accession>A0ABN6EYE5</accession>
<evidence type="ECO:0008006" key="3">
    <source>
        <dbReference type="Google" id="ProtNLM"/>
    </source>
</evidence>
<keyword evidence="2" id="KW-1185">Reference proteome</keyword>